<keyword evidence="8 9" id="KW-0472">Membrane</keyword>
<gene>
    <name evidence="12" type="ORF">SP60_02240</name>
</gene>
<evidence type="ECO:0000256" key="1">
    <source>
        <dbReference type="ARBA" id="ARBA00004651"/>
    </source>
</evidence>
<dbReference type="InterPro" id="IPR003439">
    <property type="entry name" value="ABC_transporter-like_ATP-bd"/>
</dbReference>
<dbReference type="InterPro" id="IPR003593">
    <property type="entry name" value="AAA+_ATPase"/>
</dbReference>
<evidence type="ECO:0000313" key="12">
    <source>
        <dbReference type="EMBL" id="ALE52159.1"/>
    </source>
</evidence>
<evidence type="ECO:0000256" key="7">
    <source>
        <dbReference type="ARBA" id="ARBA00022989"/>
    </source>
</evidence>
<dbReference type="Pfam" id="PF00005">
    <property type="entry name" value="ABC_tran"/>
    <property type="match status" value="1"/>
</dbReference>
<sequence length="583" mass="64702">MKQIISLWHHLSKLRQRQLYMLLALMFIASIAEVISIGLTLPFLGVFTSPEQIYQHSLMQYPIQLLNITKPDQLILPLTIAFITVAIFAGIIRLTLLYVTTRLSYAIGADISIDVYRRTLHQEYSVHLLKNSSEVINGIVTKTHVVVKGGLTPALILVSSIIMLVGIVSVLFVINMQISFFAVVGFGVLYGIVIKFTRKKLKQNSSIVAYQSNAIVKSLQEGLGGIRDVLIDGSQEFYCTLYRNADLPMRRASGDNMFISGSPKFVMESIGMSLIAILAYFLTQNQGGITTAIPILGALALGAQRLIPALQQAYSSYSAIQGSRSSNQDVLDLLNQPLPIHATQNRSIEIPFKKEIILNNISFRYSKNTPWVLKNINLKITKGMRVGFIGTTGSGKSTLLDVIMGLTQPTKGEVVVDNKVITVINRQAWRRHIAHVPQSIYLSDNSIEENVAFGIPKDEINKKRVEKSIKQAKIDELIGESKDGYQAIVGEQGIRLSGGQRQRIGIARALYKQTDILVFDEATSALDNNTERAVMKEVSELKRDLTVLIIAHRLSTLKNCDRIIRINNNGSVDVGTYDEMINS</sequence>
<dbReference type="Gene3D" id="1.20.1560.10">
    <property type="entry name" value="ABC transporter type 1, transmembrane domain"/>
    <property type="match status" value="1"/>
</dbReference>
<dbReference type="STRING" id="1705394.SP60_02240"/>
<dbReference type="PROSITE" id="PS50893">
    <property type="entry name" value="ABC_TRANSPORTER_2"/>
    <property type="match status" value="1"/>
</dbReference>
<feature type="transmembrane region" description="Helical" evidence="9">
    <location>
        <begin position="180"/>
        <end position="197"/>
    </location>
</feature>
<evidence type="ECO:0000313" key="13">
    <source>
        <dbReference type="Proteomes" id="UP000058020"/>
    </source>
</evidence>
<dbReference type="GO" id="GO:0005886">
    <property type="term" value="C:plasma membrane"/>
    <property type="evidence" value="ECO:0007669"/>
    <property type="project" value="UniProtKB-SubCell"/>
</dbReference>
<dbReference type="PROSITE" id="PS50929">
    <property type="entry name" value="ABC_TM1F"/>
    <property type="match status" value="1"/>
</dbReference>
<dbReference type="InterPro" id="IPR011527">
    <property type="entry name" value="ABC1_TM_dom"/>
</dbReference>
<dbReference type="SUPFAM" id="SSF90123">
    <property type="entry name" value="ABC transporter transmembrane region"/>
    <property type="match status" value="1"/>
</dbReference>
<dbReference type="GO" id="GO:0005524">
    <property type="term" value="F:ATP binding"/>
    <property type="evidence" value="ECO:0007669"/>
    <property type="project" value="UniProtKB-KW"/>
</dbReference>
<dbReference type="AlphaFoldDB" id="A0A0M4P8B4"/>
<dbReference type="GO" id="GO:0034040">
    <property type="term" value="F:ATPase-coupled lipid transmembrane transporter activity"/>
    <property type="evidence" value="ECO:0007669"/>
    <property type="project" value="TreeGrafter"/>
</dbReference>
<keyword evidence="7 9" id="KW-1133">Transmembrane helix</keyword>
<dbReference type="InterPro" id="IPR017871">
    <property type="entry name" value="ABC_transporter-like_CS"/>
</dbReference>
<accession>A0A0M4P8B4</accession>
<keyword evidence="4 9" id="KW-0812">Transmembrane</keyword>
<name>A0A0M4P8B4_9GAMM</name>
<dbReference type="EMBL" id="CP010552">
    <property type="protein sequence ID" value="ALE52159.1"/>
    <property type="molecule type" value="Genomic_DNA"/>
</dbReference>
<dbReference type="GO" id="GO:0140359">
    <property type="term" value="F:ABC-type transporter activity"/>
    <property type="evidence" value="ECO:0007669"/>
    <property type="project" value="InterPro"/>
</dbReference>
<keyword evidence="2" id="KW-0813">Transport</keyword>
<dbReference type="KEGG" id="tho:SP60_02240"/>
<comment type="subcellular location">
    <subcellularLocation>
        <location evidence="1">Cell membrane</location>
        <topology evidence="1">Multi-pass membrane protein</topology>
    </subcellularLocation>
</comment>
<evidence type="ECO:0000256" key="4">
    <source>
        <dbReference type="ARBA" id="ARBA00022692"/>
    </source>
</evidence>
<dbReference type="SMART" id="SM00382">
    <property type="entry name" value="AAA"/>
    <property type="match status" value="1"/>
</dbReference>
<keyword evidence="6 12" id="KW-0067">ATP-binding</keyword>
<reference evidence="12 13" key="1">
    <citation type="journal article" date="2015" name="Genome Announc.">
        <title>Genome Sequence of 'Candidatus Thioglobus autotrophica' Strain EF1, a Chemoautotroph from the SUP05 Clade of Marine Gammaproteobacteria.</title>
        <authorList>
            <person name="Shah V."/>
            <person name="Morris R.M."/>
        </authorList>
    </citation>
    <scope>NUCLEOTIDE SEQUENCE [LARGE SCALE GENOMIC DNA]</scope>
    <source>
        <strain evidence="12 13">EF1</strain>
    </source>
</reference>
<feature type="transmembrane region" description="Helical" evidence="9">
    <location>
        <begin position="154"/>
        <end position="174"/>
    </location>
</feature>
<evidence type="ECO:0000256" key="3">
    <source>
        <dbReference type="ARBA" id="ARBA00022475"/>
    </source>
</evidence>
<evidence type="ECO:0000259" key="11">
    <source>
        <dbReference type="PROSITE" id="PS50929"/>
    </source>
</evidence>
<keyword evidence="13" id="KW-1185">Reference proteome</keyword>
<dbReference type="Pfam" id="PF00664">
    <property type="entry name" value="ABC_membrane"/>
    <property type="match status" value="1"/>
</dbReference>
<dbReference type="InterPro" id="IPR036640">
    <property type="entry name" value="ABC1_TM_sf"/>
</dbReference>
<keyword evidence="3" id="KW-1003">Cell membrane</keyword>
<evidence type="ECO:0000256" key="6">
    <source>
        <dbReference type="ARBA" id="ARBA00022840"/>
    </source>
</evidence>
<dbReference type="GO" id="GO:0016887">
    <property type="term" value="F:ATP hydrolysis activity"/>
    <property type="evidence" value="ECO:0007669"/>
    <property type="project" value="InterPro"/>
</dbReference>
<feature type="domain" description="ABC transporter" evidence="10">
    <location>
        <begin position="356"/>
        <end position="583"/>
    </location>
</feature>
<dbReference type="PANTHER" id="PTHR24221">
    <property type="entry name" value="ATP-BINDING CASSETTE SUB-FAMILY B"/>
    <property type="match status" value="1"/>
</dbReference>
<organism evidence="12 13">
    <name type="scientific">Candidatus Thioglobus autotrophicus</name>
    <dbReference type="NCBI Taxonomy" id="1705394"/>
    <lineage>
        <taxon>Bacteria</taxon>
        <taxon>Pseudomonadati</taxon>
        <taxon>Pseudomonadota</taxon>
        <taxon>Gammaproteobacteria</taxon>
        <taxon>Candidatus Pseudothioglobaceae</taxon>
        <taxon>Candidatus Thioglobus</taxon>
    </lineage>
</organism>
<dbReference type="PROSITE" id="PS00211">
    <property type="entry name" value="ABC_TRANSPORTER_1"/>
    <property type="match status" value="1"/>
</dbReference>
<evidence type="ECO:0000256" key="9">
    <source>
        <dbReference type="SAM" id="Phobius"/>
    </source>
</evidence>
<proteinExistence type="predicted"/>
<dbReference type="InterPro" id="IPR027417">
    <property type="entry name" value="P-loop_NTPase"/>
</dbReference>
<evidence type="ECO:0000259" key="10">
    <source>
        <dbReference type="PROSITE" id="PS50893"/>
    </source>
</evidence>
<dbReference type="FunFam" id="3.40.50.300:FF:000299">
    <property type="entry name" value="ABC transporter ATP-binding protein/permease"/>
    <property type="match status" value="1"/>
</dbReference>
<dbReference type="Gene3D" id="3.40.50.300">
    <property type="entry name" value="P-loop containing nucleotide triphosphate hydrolases"/>
    <property type="match status" value="1"/>
</dbReference>
<feature type="transmembrane region" description="Helical" evidence="9">
    <location>
        <begin position="20"/>
        <end position="44"/>
    </location>
</feature>
<evidence type="ECO:0000256" key="8">
    <source>
        <dbReference type="ARBA" id="ARBA00023136"/>
    </source>
</evidence>
<dbReference type="Proteomes" id="UP000058020">
    <property type="component" value="Chromosome"/>
</dbReference>
<dbReference type="SUPFAM" id="SSF52540">
    <property type="entry name" value="P-loop containing nucleoside triphosphate hydrolases"/>
    <property type="match status" value="1"/>
</dbReference>
<dbReference type="PANTHER" id="PTHR24221:SF654">
    <property type="entry name" value="ATP-BINDING CASSETTE SUB-FAMILY B MEMBER 6"/>
    <property type="match status" value="1"/>
</dbReference>
<protein>
    <submittedName>
        <fullName evidence="12">ABC transporter ATP-binding protein</fullName>
    </submittedName>
</protein>
<evidence type="ECO:0000256" key="2">
    <source>
        <dbReference type="ARBA" id="ARBA00022448"/>
    </source>
</evidence>
<dbReference type="PATRIC" id="fig|1705394.5.peg.453"/>
<dbReference type="InterPro" id="IPR039421">
    <property type="entry name" value="Type_1_exporter"/>
</dbReference>
<evidence type="ECO:0000256" key="5">
    <source>
        <dbReference type="ARBA" id="ARBA00022741"/>
    </source>
</evidence>
<feature type="transmembrane region" description="Helical" evidence="9">
    <location>
        <begin position="74"/>
        <end position="96"/>
    </location>
</feature>
<keyword evidence="5" id="KW-0547">Nucleotide-binding</keyword>
<feature type="domain" description="ABC transmembrane type-1" evidence="11">
    <location>
        <begin position="22"/>
        <end position="322"/>
    </location>
</feature>